<protein>
    <submittedName>
        <fullName evidence="1">Uncharacterized protein</fullName>
    </submittedName>
</protein>
<dbReference type="AlphaFoldDB" id="A0A4Y2QDD0"/>
<sequence length="107" mass="12162">MGYSDIVKSFSNIFRSLIPLFHSSRNCIILLSSFFLRMQPDFCAINIQYNPTSHFALVPNMPSRASGKAVKKACKAQNSTRAGDERKKRRKESFAISIYKSLERSLP</sequence>
<evidence type="ECO:0000313" key="1">
    <source>
        <dbReference type="EMBL" id="GBN62188.1"/>
    </source>
</evidence>
<comment type="caution">
    <text evidence="1">The sequence shown here is derived from an EMBL/GenBank/DDBJ whole genome shotgun (WGS) entry which is preliminary data.</text>
</comment>
<proteinExistence type="predicted"/>
<evidence type="ECO:0000313" key="2">
    <source>
        <dbReference type="Proteomes" id="UP000499080"/>
    </source>
</evidence>
<dbReference type="Proteomes" id="UP000499080">
    <property type="component" value="Unassembled WGS sequence"/>
</dbReference>
<accession>A0A4Y2QDD0</accession>
<name>A0A4Y2QDD0_ARAVE</name>
<reference evidence="1 2" key="1">
    <citation type="journal article" date="2019" name="Sci. Rep.">
        <title>Orb-weaving spider Araneus ventricosus genome elucidates the spidroin gene catalogue.</title>
        <authorList>
            <person name="Kono N."/>
            <person name="Nakamura H."/>
            <person name="Ohtoshi R."/>
            <person name="Moran D.A.P."/>
            <person name="Shinohara A."/>
            <person name="Yoshida Y."/>
            <person name="Fujiwara M."/>
            <person name="Mori M."/>
            <person name="Tomita M."/>
            <person name="Arakawa K."/>
        </authorList>
    </citation>
    <scope>NUCLEOTIDE SEQUENCE [LARGE SCALE GENOMIC DNA]</scope>
</reference>
<gene>
    <name evidence="1" type="ORF">AVEN_77210_1</name>
</gene>
<dbReference type="EMBL" id="BGPR01013782">
    <property type="protein sequence ID" value="GBN62188.1"/>
    <property type="molecule type" value="Genomic_DNA"/>
</dbReference>
<organism evidence="1 2">
    <name type="scientific">Araneus ventricosus</name>
    <name type="common">Orbweaver spider</name>
    <name type="synonym">Epeira ventricosa</name>
    <dbReference type="NCBI Taxonomy" id="182803"/>
    <lineage>
        <taxon>Eukaryota</taxon>
        <taxon>Metazoa</taxon>
        <taxon>Ecdysozoa</taxon>
        <taxon>Arthropoda</taxon>
        <taxon>Chelicerata</taxon>
        <taxon>Arachnida</taxon>
        <taxon>Araneae</taxon>
        <taxon>Araneomorphae</taxon>
        <taxon>Entelegynae</taxon>
        <taxon>Araneoidea</taxon>
        <taxon>Araneidae</taxon>
        <taxon>Araneus</taxon>
    </lineage>
</organism>
<keyword evidence="2" id="KW-1185">Reference proteome</keyword>